<dbReference type="Gene3D" id="2.60.120.330">
    <property type="entry name" value="B-lactam Antibiotic, Isopenicillin N Synthase, Chain"/>
    <property type="match status" value="1"/>
</dbReference>
<comment type="similarity">
    <text evidence="1 5">Belongs to the iron/ascorbate-dependent oxidoreductase family.</text>
</comment>
<dbReference type="InterPro" id="IPR005123">
    <property type="entry name" value="Oxoglu/Fe-dep_dioxygenase_dom"/>
</dbReference>
<keyword evidence="4 5" id="KW-0408">Iron</keyword>
<gene>
    <name evidence="7" type="ordered locus">Os03g0690500</name>
    <name evidence="7" type="ORF">OSNPB_030690500</name>
</gene>
<dbReference type="InterPro" id="IPR027443">
    <property type="entry name" value="IPNS-like_sf"/>
</dbReference>
<accession>A0A0P0W1N8</accession>
<evidence type="ECO:0000313" key="8">
    <source>
        <dbReference type="Proteomes" id="UP000059680"/>
    </source>
</evidence>
<evidence type="ECO:0000256" key="2">
    <source>
        <dbReference type="ARBA" id="ARBA00022723"/>
    </source>
</evidence>
<dbReference type="AlphaFoldDB" id="A0A0P0W1N8"/>
<dbReference type="PANTHER" id="PTHR10209">
    <property type="entry name" value="OXIDOREDUCTASE, 2OG-FE II OXYGENASE FAMILY PROTEIN"/>
    <property type="match status" value="1"/>
</dbReference>
<keyword evidence="2 5" id="KW-0479">Metal-binding</keyword>
<keyword evidence="3 5" id="KW-0560">Oxidoreductase</keyword>
<dbReference type="PaxDb" id="39947-A0A0P0W1N8"/>
<organism evidence="7 8">
    <name type="scientific">Oryza sativa subsp. japonica</name>
    <name type="common">Rice</name>
    <dbReference type="NCBI Taxonomy" id="39947"/>
    <lineage>
        <taxon>Eukaryota</taxon>
        <taxon>Viridiplantae</taxon>
        <taxon>Streptophyta</taxon>
        <taxon>Embryophyta</taxon>
        <taxon>Tracheophyta</taxon>
        <taxon>Spermatophyta</taxon>
        <taxon>Magnoliopsida</taxon>
        <taxon>Liliopsida</taxon>
        <taxon>Poales</taxon>
        <taxon>Poaceae</taxon>
        <taxon>BOP clade</taxon>
        <taxon>Oryzoideae</taxon>
        <taxon>Oryzeae</taxon>
        <taxon>Oryzinae</taxon>
        <taxon>Oryza</taxon>
        <taxon>Oryza sativa</taxon>
    </lineage>
</organism>
<dbReference type="Pfam" id="PF03171">
    <property type="entry name" value="2OG-FeII_Oxy"/>
    <property type="match status" value="1"/>
</dbReference>
<dbReference type="GO" id="GO:0051213">
    <property type="term" value="F:dioxygenase activity"/>
    <property type="evidence" value="ECO:0007669"/>
    <property type="project" value="UniProtKB-ARBA"/>
</dbReference>
<keyword evidence="9 10" id="KW-1267">Proteomics identification</keyword>
<dbReference type="Proteomes" id="UP000059680">
    <property type="component" value="Chromosome 3"/>
</dbReference>
<dbReference type="Gramene" id="Os03t0690500-00">
    <property type="protein sequence ID" value="Os03t0690500-00"/>
    <property type="gene ID" value="Os03g0690500"/>
</dbReference>
<keyword evidence="8" id="KW-1185">Reference proteome</keyword>
<dbReference type="Pfam" id="PF14226">
    <property type="entry name" value="DIOX_N"/>
    <property type="match status" value="1"/>
</dbReference>
<evidence type="ECO:0000313" key="7">
    <source>
        <dbReference type="EMBL" id="BAS85840.1"/>
    </source>
</evidence>
<evidence type="ECO:0000259" key="6">
    <source>
        <dbReference type="PROSITE" id="PS51471"/>
    </source>
</evidence>
<evidence type="ECO:0000256" key="3">
    <source>
        <dbReference type="ARBA" id="ARBA00023002"/>
    </source>
</evidence>
<evidence type="ECO:0000256" key="4">
    <source>
        <dbReference type="ARBA" id="ARBA00023004"/>
    </source>
</evidence>
<evidence type="ECO:0007829" key="10">
    <source>
        <dbReference type="ProteomicsDB" id="A0A0P0W1N8"/>
    </source>
</evidence>
<evidence type="ECO:0000256" key="5">
    <source>
        <dbReference type="RuleBase" id="RU003682"/>
    </source>
</evidence>
<dbReference type="GO" id="GO:0046872">
    <property type="term" value="F:metal ion binding"/>
    <property type="evidence" value="ECO:0007669"/>
    <property type="project" value="UniProtKB-KW"/>
</dbReference>
<dbReference type="SMR" id="A0A0P0W1N8"/>
<protein>
    <submittedName>
        <fullName evidence="7">Os03g0690500 protein</fullName>
    </submittedName>
</protein>
<dbReference type="STRING" id="39947.A0A0P0W1N8"/>
<evidence type="ECO:0007829" key="9">
    <source>
        <dbReference type="PeptideAtlas" id="A0A0P0W1N8"/>
    </source>
</evidence>
<dbReference type="EMBL" id="AP014959">
    <property type="protein sequence ID" value="BAS85840.1"/>
    <property type="molecule type" value="Genomic_DNA"/>
</dbReference>
<dbReference type="PANTHER" id="PTHR10209:SF859">
    <property type="entry name" value="OS03G0690500 PROTEIN"/>
    <property type="match status" value="1"/>
</dbReference>
<evidence type="ECO:0000256" key="1">
    <source>
        <dbReference type="ARBA" id="ARBA00008056"/>
    </source>
</evidence>
<sequence>PLHYHQSFNHRRLIFPNSIDRPPAMPSGYDDDRLRELKAFDDTKAGVKGLVDAGVTAVPRIFHHPPDPTPVASAADAADADAIPVIDLARADADRDRVVAQVRSAAESVGFFQVVNHGVPARLTDGMLAAVRRFNERPAAAKAAFYTRDAARRRVRFNSNFDLFESPAANWRDTLFCQAAPDPPAPEELPADVRGVLPEYAGAARRLASSVLELLSSALGLETGRLGGMGCADGVSVVSNYYPPCPEPEATVGTARHSDPAFLTVLLQDGMGGLQALLGGRWVDVPPVAGALVVNVGDLLELVSNGRMRSVEHRVVANRSRDAARVSVAAFCNVDLGRESSRSGRLYGPIAELTAGGDPPRYRSTTVAEFLAHYDGKGLDGRPALHHFRLPAAASLD</sequence>
<dbReference type="OMA" id="TLFCEAA"/>
<reference evidence="8" key="1">
    <citation type="journal article" date="2005" name="Nature">
        <title>The map-based sequence of the rice genome.</title>
        <authorList>
            <consortium name="International rice genome sequencing project (IRGSP)"/>
            <person name="Matsumoto T."/>
            <person name="Wu J."/>
            <person name="Kanamori H."/>
            <person name="Katayose Y."/>
            <person name="Fujisawa M."/>
            <person name="Namiki N."/>
            <person name="Mizuno H."/>
            <person name="Yamamoto K."/>
            <person name="Antonio B.A."/>
            <person name="Baba T."/>
            <person name="Sakata K."/>
            <person name="Nagamura Y."/>
            <person name="Aoki H."/>
            <person name="Arikawa K."/>
            <person name="Arita K."/>
            <person name="Bito T."/>
            <person name="Chiden Y."/>
            <person name="Fujitsuka N."/>
            <person name="Fukunaka R."/>
            <person name="Hamada M."/>
            <person name="Harada C."/>
            <person name="Hayashi A."/>
            <person name="Hijishita S."/>
            <person name="Honda M."/>
            <person name="Hosokawa S."/>
            <person name="Ichikawa Y."/>
            <person name="Idonuma A."/>
            <person name="Iijima M."/>
            <person name="Ikeda M."/>
            <person name="Ikeno M."/>
            <person name="Ito K."/>
            <person name="Ito S."/>
            <person name="Ito T."/>
            <person name="Ito Y."/>
            <person name="Ito Y."/>
            <person name="Iwabuchi A."/>
            <person name="Kamiya K."/>
            <person name="Karasawa W."/>
            <person name="Kurita K."/>
            <person name="Katagiri S."/>
            <person name="Kikuta A."/>
            <person name="Kobayashi H."/>
            <person name="Kobayashi N."/>
            <person name="Machita K."/>
            <person name="Maehara T."/>
            <person name="Masukawa M."/>
            <person name="Mizubayashi T."/>
            <person name="Mukai Y."/>
            <person name="Nagasaki H."/>
            <person name="Nagata Y."/>
            <person name="Naito S."/>
            <person name="Nakashima M."/>
            <person name="Nakama Y."/>
            <person name="Nakamichi Y."/>
            <person name="Nakamura M."/>
            <person name="Meguro A."/>
            <person name="Negishi M."/>
            <person name="Ohta I."/>
            <person name="Ohta T."/>
            <person name="Okamoto M."/>
            <person name="Ono N."/>
            <person name="Saji S."/>
            <person name="Sakaguchi M."/>
            <person name="Sakai K."/>
            <person name="Shibata M."/>
            <person name="Shimokawa T."/>
            <person name="Song J."/>
            <person name="Takazaki Y."/>
            <person name="Terasawa K."/>
            <person name="Tsugane M."/>
            <person name="Tsuji K."/>
            <person name="Ueda S."/>
            <person name="Waki K."/>
            <person name="Yamagata H."/>
            <person name="Yamamoto M."/>
            <person name="Yamamoto S."/>
            <person name="Yamane H."/>
            <person name="Yoshiki S."/>
            <person name="Yoshihara R."/>
            <person name="Yukawa K."/>
            <person name="Zhong H."/>
            <person name="Yano M."/>
            <person name="Yuan Q."/>
            <person name="Ouyang S."/>
            <person name="Liu J."/>
            <person name="Jones K.M."/>
            <person name="Gansberger K."/>
            <person name="Moffat K."/>
            <person name="Hill J."/>
            <person name="Bera J."/>
            <person name="Fadrosh D."/>
            <person name="Jin S."/>
            <person name="Johri S."/>
            <person name="Kim M."/>
            <person name="Overton L."/>
            <person name="Reardon M."/>
            <person name="Tsitrin T."/>
            <person name="Vuong H."/>
            <person name="Weaver B."/>
            <person name="Ciecko A."/>
            <person name="Tallon L."/>
            <person name="Jackson J."/>
            <person name="Pai G."/>
            <person name="Aken S.V."/>
            <person name="Utterback T."/>
            <person name="Reidmuller S."/>
            <person name="Feldblyum T."/>
            <person name="Hsiao J."/>
            <person name="Zismann V."/>
            <person name="Iobst S."/>
            <person name="de Vazeille A.R."/>
            <person name="Buell C.R."/>
            <person name="Ying K."/>
            <person name="Li Y."/>
            <person name="Lu T."/>
            <person name="Huang Y."/>
            <person name="Zhao Q."/>
            <person name="Feng Q."/>
            <person name="Zhang L."/>
            <person name="Zhu J."/>
            <person name="Weng Q."/>
            <person name="Mu J."/>
            <person name="Lu Y."/>
            <person name="Fan D."/>
            <person name="Liu Y."/>
            <person name="Guan J."/>
            <person name="Zhang Y."/>
            <person name="Yu S."/>
            <person name="Liu X."/>
            <person name="Zhang Y."/>
            <person name="Hong G."/>
            <person name="Han B."/>
            <person name="Choisne N."/>
            <person name="Demange N."/>
            <person name="Orjeda G."/>
            <person name="Samain S."/>
            <person name="Cattolico L."/>
            <person name="Pelletier E."/>
            <person name="Couloux A."/>
            <person name="Segurens B."/>
            <person name="Wincker P."/>
            <person name="D'Hont A."/>
            <person name="Scarpelli C."/>
            <person name="Weissenbach J."/>
            <person name="Salanoubat M."/>
            <person name="Quetier F."/>
            <person name="Yu Y."/>
            <person name="Kim H.R."/>
            <person name="Rambo T."/>
            <person name="Currie J."/>
            <person name="Collura K."/>
            <person name="Luo M."/>
            <person name="Yang T."/>
            <person name="Ammiraju J.S.S."/>
            <person name="Engler F."/>
            <person name="Soderlund C."/>
            <person name="Wing R.A."/>
            <person name="Palmer L.E."/>
            <person name="de la Bastide M."/>
            <person name="Spiegel L."/>
            <person name="Nascimento L."/>
            <person name="Zutavern T."/>
            <person name="O'Shaughnessy A."/>
            <person name="Dike S."/>
            <person name="Dedhia N."/>
            <person name="Preston R."/>
            <person name="Balija V."/>
            <person name="McCombie W.R."/>
            <person name="Chow T."/>
            <person name="Chen H."/>
            <person name="Chung M."/>
            <person name="Chen C."/>
            <person name="Shaw J."/>
            <person name="Wu H."/>
            <person name="Hsiao K."/>
            <person name="Chao Y."/>
            <person name="Chu M."/>
            <person name="Cheng C."/>
            <person name="Hour A."/>
            <person name="Lee P."/>
            <person name="Lin S."/>
            <person name="Lin Y."/>
            <person name="Liou J."/>
            <person name="Liu S."/>
            <person name="Hsing Y."/>
            <person name="Raghuvanshi S."/>
            <person name="Mohanty A."/>
            <person name="Bharti A.K."/>
            <person name="Gaur A."/>
            <person name="Gupta V."/>
            <person name="Kumar D."/>
            <person name="Ravi V."/>
            <person name="Vij S."/>
            <person name="Kapur A."/>
            <person name="Khurana P."/>
            <person name="Khurana P."/>
            <person name="Khurana J.P."/>
            <person name="Tyagi A.K."/>
            <person name="Gaikwad K."/>
            <person name="Singh A."/>
            <person name="Dalal V."/>
            <person name="Srivastava S."/>
            <person name="Dixit A."/>
            <person name="Pal A.K."/>
            <person name="Ghazi I.A."/>
            <person name="Yadav M."/>
            <person name="Pandit A."/>
            <person name="Bhargava A."/>
            <person name="Sureshbabu K."/>
            <person name="Batra K."/>
            <person name="Sharma T.R."/>
            <person name="Mohapatra T."/>
            <person name="Singh N.K."/>
            <person name="Messing J."/>
            <person name="Nelson A.B."/>
            <person name="Fuks G."/>
            <person name="Kavchok S."/>
            <person name="Keizer G."/>
            <person name="Linton E."/>
            <person name="Llaca V."/>
            <person name="Song R."/>
            <person name="Tanyolac B."/>
            <person name="Young S."/>
            <person name="Ho-Il K."/>
            <person name="Hahn J.H."/>
            <person name="Sangsakoo G."/>
            <person name="Vanavichit A."/>
            <person name="de Mattos Luiz.A.T."/>
            <person name="Zimmer P.D."/>
            <person name="Malone G."/>
            <person name="Dellagostin O."/>
            <person name="de Oliveira A.C."/>
            <person name="Bevan M."/>
            <person name="Bancroft I."/>
            <person name="Minx P."/>
            <person name="Cordum H."/>
            <person name="Wilson R."/>
            <person name="Cheng Z."/>
            <person name="Jin W."/>
            <person name="Jiang J."/>
            <person name="Leong S.A."/>
            <person name="Iwama H."/>
            <person name="Gojobori T."/>
            <person name="Itoh T."/>
            <person name="Niimura Y."/>
            <person name="Fujii Y."/>
            <person name="Habara T."/>
            <person name="Sakai H."/>
            <person name="Sato Y."/>
            <person name="Wilson G."/>
            <person name="Kumar K."/>
            <person name="McCouch S."/>
            <person name="Juretic N."/>
            <person name="Hoen D."/>
            <person name="Wright S."/>
            <person name="Bruskiewich R."/>
            <person name="Bureau T."/>
            <person name="Miyao A."/>
            <person name="Hirochika H."/>
            <person name="Nishikawa T."/>
            <person name="Kadowaki K."/>
            <person name="Sugiura M."/>
            <person name="Burr B."/>
            <person name="Sasaki T."/>
        </authorList>
    </citation>
    <scope>NUCLEOTIDE SEQUENCE [LARGE SCALE GENOMIC DNA]</scope>
    <source>
        <strain evidence="8">cv. Nipponbare</strain>
    </source>
</reference>
<name>A0A0P0W1N8_ORYSJ</name>
<dbReference type="InterPro" id="IPR044861">
    <property type="entry name" value="IPNS-like_FE2OG_OXY"/>
</dbReference>
<feature type="non-terminal residue" evidence="7">
    <location>
        <position position="1"/>
    </location>
</feature>
<dbReference type="eggNOG" id="KOG0143">
    <property type="taxonomic scope" value="Eukaryota"/>
</dbReference>
<feature type="domain" description="Fe2OG dioxygenase" evidence="6">
    <location>
        <begin position="231"/>
        <end position="334"/>
    </location>
</feature>
<dbReference type="InterPro" id="IPR026992">
    <property type="entry name" value="DIOX_N"/>
</dbReference>
<proteinExistence type="evidence at protein level"/>
<reference evidence="7 8" key="3">
    <citation type="journal article" date="2013" name="Rice">
        <title>Improvement of the Oryza sativa Nipponbare reference genome using next generation sequence and optical map data.</title>
        <authorList>
            <person name="Kawahara Y."/>
            <person name="de la Bastide M."/>
            <person name="Hamilton J.P."/>
            <person name="Kanamori H."/>
            <person name="McCombie W.R."/>
            <person name="Ouyang S."/>
            <person name="Schwartz D.C."/>
            <person name="Tanaka T."/>
            <person name="Wu J."/>
            <person name="Zhou S."/>
            <person name="Childs K.L."/>
            <person name="Davidson R.M."/>
            <person name="Lin H."/>
            <person name="Quesada-Ocampo L."/>
            <person name="Vaillancourt B."/>
            <person name="Sakai H."/>
            <person name="Lee S.S."/>
            <person name="Kim J."/>
            <person name="Numa H."/>
            <person name="Itoh T."/>
            <person name="Buell C.R."/>
            <person name="Matsumoto T."/>
        </authorList>
    </citation>
    <scope>NUCLEOTIDE SEQUENCE [LARGE SCALE GENOMIC DNA]</scope>
    <source>
        <strain evidence="8">cv. Nipponbare</strain>
    </source>
</reference>
<dbReference type="FunFam" id="2.60.120.330:FF:000005">
    <property type="entry name" value="1-aminocyclopropane-1-carboxylate oxidase homolog 1"/>
    <property type="match status" value="1"/>
</dbReference>
<dbReference type="SUPFAM" id="SSF51197">
    <property type="entry name" value="Clavaminate synthase-like"/>
    <property type="match status" value="1"/>
</dbReference>
<dbReference type="PROSITE" id="PS51471">
    <property type="entry name" value="FE2OG_OXY"/>
    <property type="match status" value="1"/>
</dbReference>
<dbReference type="InParanoid" id="A0A0P0W1N8"/>
<reference evidence="7 8" key="2">
    <citation type="journal article" date="2013" name="Plant Cell Physiol.">
        <title>Rice Annotation Project Database (RAP-DB): an integrative and interactive database for rice genomics.</title>
        <authorList>
            <person name="Sakai H."/>
            <person name="Lee S.S."/>
            <person name="Tanaka T."/>
            <person name="Numa H."/>
            <person name="Kim J."/>
            <person name="Kawahara Y."/>
            <person name="Wakimoto H."/>
            <person name="Yang C.C."/>
            <person name="Iwamoto M."/>
            <person name="Abe T."/>
            <person name="Yamada Y."/>
            <person name="Muto A."/>
            <person name="Inokuchi H."/>
            <person name="Ikemura T."/>
            <person name="Matsumoto T."/>
            <person name="Sasaki T."/>
            <person name="Itoh T."/>
        </authorList>
    </citation>
    <scope>NUCLEOTIDE SEQUENCE [LARGE SCALE GENOMIC DNA]</scope>
    <source>
        <strain evidence="8">cv. Nipponbare</strain>
    </source>
</reference>